<protein>
    <recommendedName>
        <fullName evidence="4">PQQ-like domain-containing protein</fullName>
    </recommendedName>
</protein>
<reference evidence="3" key="1">
    <citation type="submission" date="2017-03" db="EMBL/GenBank/DDBJ databases">
        <authorList>
            <person name="Monnet C."/>
        </authorList>
    </citation>
    <scope>NUCLEOTIDE SEQUENCE [LARGE SCALE GENOMIC DNA]</scope>
    <source>
        <strain evidence="3">CIP 102111</strain>
    </source>
</reference>
<evidence type="ECO:0000313" key="3">
    <source>
        <dbReference type="Proteomes" id="UP000234333"/>
    </source>
</evidence>
<sequence length="399" mass="42076">MSRRSRPASIVALLTTTVMMLSACGFGEPEPERDPYAFEDPLPQVDVSQMRLPTSLEGLEVLDPDWATEPKYADGVYLAAGEREGLLEFTAVSVHGEVLWAAQRPASCTGFAVTTDDQGRALAVLTDTETTSDALAGTTATAYDLNSGEHVWGPVEVPGPHHGPGLVFAAPPPEYMGEGGPRVALSPSTGGVAATESDDPQERVIGEYHGIVLLADSEALFARDANKDEELWRIPLSEHGWDSFASSAPLALAPEDGMVLLTTSNDTGALLDIDEGIVISDTTQDAGLDPTTGTLVVLDQEGLHAYDPAHELLWQLAATPGTRIEAVGGVFVYLREQGTVRVHNVVTGAVAEAYDPAGEGPILVPSHLTIDGAGLLLHGRDHLIATIPEPPDTDDQSAP</sequence>
<dbReference type="AlphaFoldDB" id="A0A2H1K3T6"/>
<dbReference type="EMBL" id="FXZC01000006">
    <property type="protein sequence ID" value="SMX94309.1"/>
    <property type="molecule type" value="Genomic_DNA"/>
</dbReference>
<dbReference type="Proteomes" id="UP000234333">
    <property type="component" value="Unassembled WGS sequence"/>
</dbReference>
<feature type="chain" id="PRO_5013903914" description="PQQ-like domain-containing protein" evidence="1">
    <location>
        <begin position="24"/>
        <end position="399"/>
    </location>
</feature>
<gene>
    <name evidence="2" type="ORF">BC102111_02865</name>
</gene>
<evidence type="ECO:0000256" key="1">
    <source>
        <dbReference type="SAM" id="SignalP"/>
    </source>
</evidence>
<organism evidence="2 3">
    <name type="scientific">Brevibacterium casei CIP 102111</name>
    <dbReference type="NCBI Taxonomy" id="1255625"/>
    <lineage>
        <taxon>Bacteria</taxon>
        <taxon>Bacillati</taxon>
        <taxon>Actinomycetota</taxon>
        <taxon>Actinomycetes</taxon>
        <taxon>Micrococcales</taxon>
        <taxon>Brevibacteriaceae</taxon>
        <taxon>Brevibacterium</taxon>
    </lineage>
</organism>
<dbReference type="InterPro" id="IPR011047">
    <property type="entry name" value="Quinoprotein_ADH-like_sf"/>
</dbReference>
<name>A0A2H1K3T6_9MICO</name>
<dbReference type="InterPro" id="IPR015943">
    <property type="entry name" value="WD40/YVTN_repeat-like_dom_sf"/>
</dbReference>
<feature type="signal peptide" evidence="1">
    <location>
        <begin position="1"/>
        <end position="23"/>
    </location>
</feature>
<evidence type="ECO:0008006" key="4">
    <source>
        <dbReference type="Google" id="ProtNLM"/>
    </source>
</evidence>
<keyword evidence="1" id="KW-0732">Signal</keyword>
<proteinExistence type="predicted"/>
<dbReference type="SUPFAM" id="SSF50998">
    <property type="entry name" value="Quinoprotein alcohol dehydrogenase-like"/>
    <property type="match status" value="1"/>
</dbReference>
<dbReference type="Gene3D" id="2.130.10.10">
    <property type="entry name" value="YVTN repeat-like/Quinoprotein amine dehydrogenase"/>
    <property type="match status" value="1"/>
</dbReference>
<evidence type="ECO:0000313" key="2">
    <source>
        <dbReference type="EMBL" id="SMX94309.1"/>
    </source>
</evidence>
<dbReference type="PROSITE" id="PS51257">
    <property type="entry name" value="PROKAR_LIPOPROTEIN"/>
    <property type="match status" value="1"/>
</dbReference>
<accession>A0A2H1K3T6</accession>